<organism evidence="7 8">
    <name type="scientific">Microbulbifer taiwanensis</name>
    <dbReference type="NCBI Taxonomy" id="986746"/>
    <lineage>
        <taxon>Bacteria</taxon>
        <taxon>Pseudomonadati</taxon>
        <taxon>Pseudomonadota</taxon>
        <taxon>Gammaproteobacteria</taxon>
        <taxon>Cellvibrionales</taxon>
        <taxon>Microbulbiferaceae</taxon>
        <taxon>Microbulbifer</taxon>
    </lineage>
</organism>
<accession>A0ABW1YQV9</accession>
<protein>
    <recommendedName>
        <fullName evidence="3">peptidylprolyl isomerase</fullName>
        <ecNumber evidence="3">5.2.1.8</ecNumber>
    </recommendedName>
</protein>
<dbReference type="GO" id="GO:0003755">
    <property type="term" value="F:peptidyl-prolyl cis-trans isomerase activity"/>
    <property type="evidence" value="ECO:0007669"/>
    <property type="project" value="UniProtKB-EC"/>
</dbReference>
<evidence type="ECO:0000259" key="6">
    <source>
        <dbReference type="PROSITE" id="PS50198"/>
    </source>
</evidence>
<sequence>MRRKWPWVLALIVVAGTLVAIQHVWPLPDHVAARVDSEEITVEALDVFVAAARRRQEDADRESVLKGLLENRLLADADMPKAEQETPSRVGYDRNTRLEQQLFRLIRSAYTEPLNRAMRDSGAIDSLAFLTAPMALDRNLLAPMLLLDQKLYSTMTQQQKDAAQQFVLARYRFRGSQEEQALTLWDLYRRQNMQLKVQMHSLNLDFIREAVKQQLTTAFVLDWFEHSSGLSDESRQIVRRCVEDALLREARLQEMGLLQDIHDDNPQLRALADRVTADEVAAYYLAHREEFTRVEKVHAYHIRLDSQKEADKVYAEIAAGLPFADAVERYSRAGDRNHGGALGWIDRHGRQDHWSRALAFVQPPNRVSRPFRSPQTSDIVYWEILLVDARETGYQPVESESVRYRASNAIARQKLQERFHKLLEGRRKVAAIRINRRQIQCESC</sequence>
<evidence type="ECO:0000256" key="3">
    <source>
        <dbReference type="ARBA" id="ARBA00013194"/>
    </source>
</evidence>
<comment type="caution">
    <text evidence="7">The sequence shown here is derived from an EMBL/GenBank/DDBJ whole genome shotgun (WGS) entry which is preliminary data.</text>
</comment>
<dbReference type="EMBL" id="JBHSVR010000001">
    <property type="protein sequence ID" value="MFC6635146.1"/>
    <property type="molecule type" value="Genomic_DNA"/>
</dbReference>
<keyword evidence="5 7" id="KW-0413">Isomerase</keyword>
<feature type="domain" description="PpiC" evidence="6">
    <location>
        <begin position="294"/>
        <end position="384"/>
    </location>
</feature>
<dbReference type="Gene3D" id="3.10.50.40">
    <property type="match status" value="1"/>
</dbReference>
<name>A0ABW1YQV9_9GAMM</name>
<dbReference type="PANTHER" id="PTHR47245">
    <property type="entry name" value="PEPTIDYLPROLYL ISOMERASE"/>
    <property type="match status" value="1"/>
</dbReference>
<dbReference type="SUPFAM" id="SSF54534">
    <property type="entry name" value="FKBP-like"/>
    <property type="match status" value="1"/>
</dbReference>
<dbReference type="InterPro" id="IPR000297">
    <property type="entry name" value="PPIase_PpiC"/>
</dbReference>
<comment type="similarity">
    <text evidence="2">Belongs to the PpiC/parvulin rotamase family.</text>
</comment>
<dbReference type="EC" id="5.2.1.8" evidence="3"/>
<evidence type="ECO:0000313" key="7">
    <source>
        <dbReference type="EMBL" id="MFC6635146.1"/>
    </source>
</evidence>
<comment type="catalytic activity">
    <reaction evidence="1">
        <text>[protein]-peptidylproline (omega=180) = [protein]-peptidylproline (omega=0)</text>
        <dbReference type="Rhea" id="RHEA:16237"/>
        <dbReference type="Rhea" id="RHEA-COMP:10747"/>
        <dbReference type="Rhea" id="RHEA-COMP:10748"/>
        <dbReference type="ChEBI" id="CHEBI:83833"/>
        <dbReference type="ChEBI" id="CHEBI:83834"/>
        <dbReference type="EC" id="5.2.1.8"/>
    </reaction>
</comment>
<dbReference type="PROSITE" id="PS50198">
    <property type="entry name" value="PPIC_PPIASE_2"/>
    <property type="match status" value="1"/>
</dbReference>
<gene>
    <name evidence="7" type="ORF">ACFQBM_17790</name>
</gene>
<evidence type="ECO:0000256" key="2">
    <source>
        <dbReference type="ARBA" id="ARBA00007656"/>
    </source>
</evidence>
<keyword evidence="4 5" id="KW-0697">Rotamase</keyword>
<evidence type="ECO:0000256" key="4">
    <source>
        <dbReference type="ARBA" id="ARBA00023110"/>
    </source>
</evidence>
<dbReference type="RefSeq" id="WP_193193203.1">
    <property type="nucleotide sequence ID" value="NZ_JACZFR010000041.1"/>
</dbReference>
<dbReference type="Pfam" id="PF00639">
    <property type="entry name" value="Rotamase"/>
    <property type="match status" value="1"/>
</dbReference>
<evidence type="ECO:0000313" key="8">
    <source>
        <dbReference type="Proteomes" id="UP001596425"/>
    </source>
</evidence>
<dbReference type="InterPro" id="IPR050245">
    <property type="entry name" value="PrsA_foldase"/>
</dbReference>
<dbReference type="PANTHER" id="PTHR47245:SF2">
    <property type="entry name" value="PEPTIDYL-PROLYL CIS-TRANS ISOMERASE HP_0175-RELATED"/>
    <property type="match status" value="1"/>
</dbReference>
<reference evidence="8" key="1">
    <citation type="journal article" date="2019" name="Int. J. Syst. Evol. Microbiol.">
        <title>The Global Catalogue of Microorganisms (GCM) 10K type strain sequencing project: providing services to taxonomists for standard genome sequencing and annotation.</title>
        <authorList>
            <consortium name="The Broad Institute Genomics Platform"/>
            <consortium name="The Broad Institute Genome Sequencing Center for Infectious Disease"/>
            <person name="Wu L."/>
            <person name="Ma J."/>
        </authorList>
    </citation>
    <scope>NUCLEOTIDE SEQUENCE [LARGE SCALE GENOMIC DNA]</scope>
    <source>
        <strain evidence="8">CGMCC 1.13718</strain>
    </source>
</reference>
<keyword evidence="8" id="KW-1185">Reference proteome</keyword>
<dbReference type="Proteomes" id="UP001596425">
    <property type="component" value="Unassembled WGS sequence"/>
</dbReference>
<evidence type="ECO:0000256" key="1">
    <source>
        <dbReference type="ARBA" id="ARBA00000971"/>
    </source>
</evidence>
<dbReference type="InterPro" id="IPR046357">
    <property type="entry name" value="PPIase_dom_sf"/>
</dbReference>
<proteinExistence type="inferred from homology"/>
<evidence type="ECO:0000256" key="5">
    <source>
        <dbReference type="PROSITE-ProRule" id="PRU00278"/>
    </source>
</evidence>